<evidence type="ECO:0000256" key="1">
    <source>
        <dbReference type="SAM" id="MobiDB-lite"/>
    </source>
</evidence>
<evidence type="ECO:0000313" key="2">
    <source>
        <dbReference type="EMBL" id="CAH3199194.1"/>
    </source>
</evidence>
<evidence type="ECO:0000313" key="3">
    <source>
        <dbReference type="Proteomes" id="UP001159427"/>
    </source>
</evidence>
<feature type="compositionally biased region" description="Basic and acidic residues" evidence="1">
    <location>
        <begin position="72"/>
        <end position="96"/>
    </location>
</feature>
<protein>
    <submittedName>
        <fullName evidence="2">Uncharacterized protein</fullName>
    </submittedName>
</protein>
<accession>A0ABN8T4I1</accession>
<name>A0ABN8T4I1_9CNID</name>
<dbReference type="EMBL" id="CALNXI010006811">
    <property type="protein sequence ID" value="CAH3199194.1"/>
    <property type="molecule type" value="Genomic_DNA"/>
</dbReference>
<gene>
    <name evidence="2" type="ORF">PEVE_00039108</name>
</gene>
<sequence length="111" mass="12635">MGTAVLPQQYSCEMAATKLTADGLTSTEESHSINEDTRMDTDITYEEEDALLYEDRDEDVGYSDDSIPNAQRQERKRDTTNEPKSKKRPSEQKTKEPTGSQKTSNDRGRKR</sequence>
<reference evidence="2 3" key="1">
    <citation type="submission" date="2022-05" db="EMBL/GenBank/DDBJ databases">
        <authorList>
            <consortium name="Genoscope - CEA"/>
            <person name="William W."/>
        </authorList>
    </citation>
    <scope>NUCLEOTIDE SEQUENCE [LARGE SCALE GENOMIC DNA]</scope>
</reference>
<organism evidence="2 3">
    <name type="scientific">Porites evermanni</name>
    <dbReference type="NCBI Taxonomy" id="104178"/>
    <lineage>
        <taxon>Eukaryota</taxon>
        <taxon>Metazoa</taxon>
        <taxon>Cnidaria</taxon>
        <taxon>Anthozoa</taxon>
        <taxon>Hexacorallia</taxon>
        <taxon>Scleractinia</taxon>
        <taxon>Fungiina</taxon>
        <taxon>Poritidae</taxon>
        <taxon>Porites</taxon>
    </lineage>
</organism>
<feature type="region of interest" description="Disordered" evidence="1">
    <location>
        <begin position="21"/>
        <end position="111"/>
    </location>
</feature>
<feature type="compositionally biased region" description="Basic and acidic residues" evidence="1">
    <location>
        <begin position="28"/>
        <end position="41"/>
    </location>
</feature>
<dbReference type="Proteomes" id="UP001159427">
    <property type="component" value="Unassembled WGS sequence"/>
</dbReference>
<comment type="caution">
    <text evidence="2">The sequence shown here is derived from an EMBL/GenBank/DDBJ whole genome shotgun (WGS) entry which is preliminary data.</text>
</comment>
<proteinExistence type="predicted"/>
<keyword evidence="3" id="KW-1185">Reference proteome</keyword>
<feature type="compositionally biased region" description="Acidic residues" evidence="1">
    <location>
        <begin position="43"/>
        <end position="62"/>
    </location>
</feature>